<gene>
    <name evidence="12" type="ORF">K452DRAFT_318761</name>
</gene>
<keyword evidence="4" id="KW-0808">Transferase</keyword>
<dbReference type="Proteomes" id="UP000799438">
    <property type="component" value="Unassembled WGS sequence"/>
</dbReference>
<dbReference type="InterPro" id="IPR032974">
    <property type="entry name" value="Polypren_kinase"/>
</dbReference>
<evidence type="ECO:0000256" key="9">
    <source>
        <dbReference type="ARBA" id="ARBA00023136"/>
    </source>
</evidence>
<keyword evidence="5 11" id="KW-0812">Transmembrane</keyword>
<evidence type="ECO:0000256" key="2">
    <source>
        <dbReference type="ARBA" id="ARBA00010794"/>
    </source>
</evidence>
<dbReference type="OrthoDB" id="377083at2759"/>
<keyword evidence="9 11" id="KW-0472">Membrane</keyword>
<evidence type="ECO:0000256" key="7">
    <source>
        <dbReference type="ARBA" id="ARBA00022824"/>
    </source>
</evidence>
<dbReference type="PANTHER" id="PTHR13205:SF15">
    <property type="entry name" value="DOLICHOL KINASE"/>
    <property type="match status" value="1"/>
</dbReference>
<feature type="region of interest" description="Disordered" evidence="10">
    <location>
        <begin position="555"/>
        <end position="587"/>
    </location>
</feature>
<dbReference type="RefSeq" id="XP_033397534.1">
    <property type="nucleotide sequence ID" value="XM_033544183.1"/>
</dbReference>
<dbReference type="GO" id="GO:0005789">
    <property type="term" value="C:endoplasmic reticulum membrane"/>
    <property type="evidence" value="ECO:0007669"/>
    <property type="project" value="UniProtKB-SubCell"/>
</dbReference>
<keyword evidence="8 11" id="KW-1133">Transmembrane helix</keyword>
<comment type="subcellular location">
    <subcellularLocation>
        <location evidence="1">Endoplasmic reticulum membrane</location>
        <topology evidence="1">Multi-pass membrane protein</topology>
    </subcellularLocation>
</comment>
<reference evidence="12" key="1">
    <citation type="journal article" date="2020" name="Stud. Mycol.">
        <title>101 Dothideomycetes genomes: a test case for predicting lifestyles and emergence of pathogens.</title>
        <authorList>
            <person name="Haridas S."/>
            <person name="Albert R."/>
            <person name="Binder M."/>
            <person name="Bloem J."/>
            <person name="Labutti K."/>
            <person name="Salamov A."/>
            <person name="Andreopoulos B."/>
            <person name="Baker S."/>
            <person name="Barry K."/>
            <person name="Bills G."/>
            <person name="Bluhm B."/>
            <person name="Cannon C."/>
            <person name="Castanera R."/>
            <person name="Culley D."/>
            <person name="Daum C."/>
            <person name="Ezra D."/>
            <person name="Gonzalez J."/>
            <person name="Henrissat B."/>
            <person name="Kuo A."/>
            <person name="Liang C."/>
            <person name="Lipzen A."/>
            <person name="Lutzoni F."/>
            <person name="Magnuson J."/>
            <person name="Mondo S."/>
            <person name="Nolan M."/>
            <person name="Ohm R."/>
            <person name="Pangilinan J."/>
            <person name="Park H.-J."/>
            <person name="Ramirez L."/>
            <person name="Alfaro M."/>
            <person name="Sun H."/>
            <person name="Tritt A."/>
            <person name="Yoshinaga Y."/>
            <person name="Zwiers L.-H."/>
            <person name="Turgeon B."/>
            <person name="Goodwin S."/>
            <person name="Spatafora J."/>
            <person name="Crous P."/>
            <person name="Grigoriev I."/>
        </authorList>
    </citation>
    <scope>NUCLEOTIDE SEQUENCE</scope>
    <source>
        <strain evidence="12">CBS 121167</strain>
    </source>
</reference>
<dbReference type="AlphaFoldDB" id="A0A6A6BC69"/>
<keyword evidence="6" id="KW-0418">Kinase</keyword>
<evidence type="ECO:0000256" key="1">
    <source>
        <dbReference type="ARBA" id="ARBA00004477"/>
    </source>
</evidence>
<sequence>MTTTDEEPPPRSELPMPGTTPQDDYTQDSAAHSQPLSLSLPPDDEATRLLTRSPHPYHRRSIQLHTSKEARAGLSPNPSEHSSGSSWSSDVEEEKKAAHGADSGSRVPSRSMSESGTEADDEGYSFVKALPAPPIRPHKGLRDLRGTDIDGLRSESPLLTPSILDEESRRLSNRSGYFKGTRKASEASSPSDEEVRREREKFAKRRRAELLRRGFEVILVGAIGALVVGGAEATRTLRIWSRELSAYALVYSVLILSYPLRLLSPRDGHAPLKNRIRIPAAFDPAPLIYPAVIPILVSLSLYPTMEKILLPNIVLSLAALPPRLIPVFGQGTGYSMEHWIISILPLIISDHTDVPSNLDAAKPYPLKVPADGLPSEVISCLFFLHQALLPPIQYLTTTSLLSTELHLLSVSLINLLLFAESPQMMILSAIIWIGGLSLFIFCGHVLRWGVALARIPKWRFRRAGHIIKARQSFLAILNQSLKGKTSSPSRRRDEISDSDADEDDLLLQHQDDDLGLKPVESAPSTMQDLAAATASMPLSAMSAVRDAFFQPKEADGFRSGGRQRSSTLPDMKTPRVTSTKLGSRRKRTRSSYAQSFLALTPAQATLRKWLYAGYAYLAMALIILVPIREYIARAALDGAEPFGWAIGYLFGNIRDVRFWIHDWNLTGWIALPELPEDSETIRLGSSGRIDQYRRAVLGEATTRLALTGYWLGILAIGLCIVLRLSSVAEVDTRRKVFHGMMVLMLLPTIYIDPCFVALTLALVLAVFLLLDLVRAAQLPPLSKPIAAFLTPYVDGRDLRGPVVVSHIFLLVGCAIPLWLSLAGTARTGGGGVREGVSSPWKGWDTHARDASMVAGVVCVGMGDAAASLVGRRFGRRKWPWIGGKSLEGSAAFAGAVVLGLCAGKVWARGGGWEASGGSGWSWMLPGLCDVAKATVAGCAASAMEAVLTGGNDNVIVPVVLWLVVRAVGL</sequence>
<feature type="compositionally biased region" description="Low complexity" evidence="10">
    <location>
        <begin position="79"/>
        <end position="89"/>
    </location>
</feature>
<comment type="similarity">
    <text evidence="2">Belongs to the polyprenol kinase family.</text>
</comment>
<dbReference type="GO" id="GO:0004168">
    <property type="term" value="F:dolichol kinase activity"/>
    <property type="evidence" value="ECO:0007669"/>
    <property type="project" value="UniProtKB-EC"/>
</dbReference>
<dbReference type="GO" id="GO:0043048">
    <property type="term" value="P:dolichyl monophosphate biosynthetic process"/>
    <property type="evidence" value="ECO:0007669"/>
    <property type="project" value="TreeGrafter"/>
</dbReference>
<feature type="region of interest" description="Disordered" evidence="10">
    <location>
        <begin position="1"/>
        <end position="156"/>
    </location>
</feature>
<name>A0A6A6BC69_9PEZI</name>
<evidence type="ECO:0000313" key="12">
    <source>
        <dbReference type="EMBL" id="KAF2141822.1"/>
    </source>
</evidence>
<dbReference type="GeneID" id="54301679"/>
<evidence type="ECO:0000256" key="4">
    <source>
        <dbReference type="ARBA" id="ARBA00022679"/>
    </source>
</evidence>
<evidence type="ECO:0000256" key="10">
    <source>
        <dbReference type="SAM" id="MobiDB-lite"/>
    </source>
</evidence>
<feature type="transmembrane region" description="Helical" evidence="11">
    <location>
        <begin position="749"/>
        <end position="770"/>
    </location>
</feature>
<dbReference type="EMBL" id="ML995486">
    <property type="protein sequence ID" value="KAF2141822.1"/>
    <property type="molecule type" value="Genomic_DNA"/>
</dbReference>
<evidence type="ECO:0000313" key="13">
    <source>
        <dbReference type="Proteomes" id="UP000799438"/>
    </source>
</evidence>
<feature type="region of interest" description="Disordered" evidence="10">
    <location>
        <begin position="174"/>
        <end position="197"/>
    </location>
</feature>
<dbReference type="PANTHER" id="PTHR13205">
    <property type="entry name" value="TRANSMEMBRANE PROTEIN 15-RELATED"/>
    <property type="match status" value="1"/>
</dbReference>
<feature type="transmembrane region" description="Helical" evidence="11">
    <location>
        <begin position="214"/>
        <end position="232"/>
    </location>
</feature>
<dbReference type="EC" id="2.7.1.108" evidence="3"/>
<evidence type="ECO:0000256" key="11">
    <source>
        <dbReference type="SAM" id="Phobius"/>
    </source>
</evidence>
<evidence type="ECO:0000256" key="8">
    <source>
        <dbReference type="ARBA" id="ARBA00022989"/>
    </source>
</evidence>
<proteinExistence type="inferred from homology"/>
<feature type="compositionally biased region" description="Polar residues" evidence="10">
    <location>
        <begin position="19"/>
        <end position="37"/>
    </location>
</feature>
<evidence type="ECO:0000256" key="5">
    <source>
        <dbReference type="ARBA" id="ARBA00022692"/>
    </source>
</evidence>
<keyword evidence="7" id="KW-0256">Endoplasmic reticulum</keyword>
<feature type="compositionally biased region" description="Polar residues" evidence="10">
    <location>
        <begin position="106"/>
        <end position="116"/>
    </location>
</feature>
<feature type="transmembrane region" description="Helical" evidence="11">
    <location>
        <begin position="798"/>
        <end position="819"/>
    </location>
</feature>
<feature type="region of interest" description="Disordered" evidence="10">
    <location>
        <begin position="483"/>
        <end position="502"/>
    </location>
</feature>
<evidence type="ECO:0000256" key="6">
    <source>
        <dbReference type="ARBA" id="ARBA00022777"/>
    </source>
</evidence>
<feature type="transmembrane region" description="Helical" evidence="11">
    <location>
        <begin position="709"/>
        <end position="728"/>
    </location>
</feature>
<feature type="transmembrane region" description="Helical" evidence="11">
    <location>
        <begin position="425"/>
        <end position="452"/>
    </location>
</feature>
<feature type="transmembrane region" description="Helical" evidence="11">
    <location>
        <begin position="609"/>
        <end position="627"/>
    </location>
</feature>
<feature type="transmembrane region" description="Helical" evidence="11">
    <location>
        <begin position="284"/>
        <end position="302"/>
    </location>
</feature>
<feature type="transmembrane region" description="Helical" evidence="11">
    <location>
        <begin position="400"/>
        <end position="419"/>
    </location>
</feature>
<protein>
    <recommendedName>
        <fullName evidence="3">dolichol kinase</fullName>
        <ecNumber evidence="3">2.7.1.108</ecNumber>
    </recommendedName>
</protein>
<accession>A0A6A6BC69</accession>
<organism evidence="12 13">
    <name type="scientific">Aplosporella prunicola CBS 121167</name>
    <dbReference type="NCBI Taxonomy" id="1176127"/>
    <lineage>
        <taxon>Eukaryota</taxon>
        <taxon>Fungi</taxon>
        <taxon>Dikarya</taxon>
        <taxon>Ascomycota</taxon>
        <taxon>Pezizomycotina</taxon>
        <taxon>Dothideomycetes</taxon>
        <taxon>Dothideomycetes incertae sedis</taxon>
        <taxon>Botryosphaeriales</taxon>
        <taxon>Aplosporellaceae</taxon>
        <taxon>Aplosporella</taxon>
    </lineage>
</organism>
<feature type="transmembrane region" description="Helical" evidence="11">
    <location>
        <begin position="244"/>
        <end position="263"/>
    </location>
</feature>
<keyword evidence="13" id="KW-1185">Reference proteome</keyword>
<feature type="compositionally biased region" description="Basic and acidic residues" evidence="10">
    <location>
        <begin position="140"/>
        <end position="153"/>
    </location>
</feature>
<evidence type="ECO:0000256" key="3">
    <source>
        <dbReference type="ARBA" id="ARBA00012132"/>
    </source>
</evidence>